<evidence type="ECO:0000259" key="7">
    <source>
        <dbReference type="Pfam" id="PF00361"/>
    </source>
</evidence>
<feature type="transmembrane region" description="Helical" evidence="6">
    <location>
        <begin position="146"/>
        <end position="166"/>
    </location>
</feature>
<keyword evidence="4 6" id="KW-1133">Transmembrane helix</keyword>
<evidence type="ECO:0000256" key="1">
    <source>
        <dbReference type="ARBA" id="ARBA00004651"/>
    </source>
</evidence>
<keyword evidence="9" id="KW-1185">Reference proteome</keyword>
<accession>A0A371NDU1</accession>
<sequence length="498" mass="53407">MNPLIPVMVVLPILCALLLNLLHGRDRTVRALAVAVAVLLPIIPLLAGYGVHYFGGYAPLSENSTIAAGLPGSIKSSYLYSFHPAITYVFGSAQRIFLLILSVVTFLAVLTSLNEVRRPSGVYAFLMFMGTAAVTAIVLTDDIFNLYVFFEIAALAQVGVVLCSGVERNYETALKYMMIGGVAAPMLLLGVAILLALTGNVNISDIVYSMRSGLVNPGSPLFLLASALLIFGWLYGTGLPPFHTIKSAIYSKALPHGSALLQAFSVFTFTALAIVILRMFYHVPLVRWVMVFFSLAGMVLGISMALMQTDLRRMIGFLAVGELGYIGIGLGLGTAASISAGLFQAVNEALITACIFLGFGTIFYMTGKTDPEGMGGLLAYKPGLAGLVMLSGFIMAGVPPFNVFQSKLRLIQAAIQAGFPELGILMILLSIVTFMTFMRAFYSVYLKPEPRGMELESRSVPRSTVFSMVVLIIICTVLGIAPWLATSQFTALIQGLII</sequence>
<comment type="caution">
    <text evidence="8">The sequence shown here is derived from an EMBL/GenBank/DDBJ whole genome shotgun (WGS) entry which is preliminary data.</text>
</comment>
<feature type="transmembrane region" description="Helical" evidence="6">
    <location>
        <begin position="259"/>
        <end position="281"/>
    </location>
</feature>
<dbReference type="RefSeq" id="WP_048175798.1">
    <property type="nucleotide sequence ID" value="NZ_QREL01000001.1"/>
</dbReference>
<reference evidence="8 9" key="1">
    <citation type="submission" date="2018-07" db="EMBL/GenBank/DDBJ databases">
        <title>Genomic Encyclopedia of Type Strains, Phase IV (KMG-IV): sequencing the most valuable type-strain genomes for metagenomic binning, comparative biology and taxonomic classification.</title>
        <authorList>
            <person name="Goeker M."/>
        </authorList>
    </citation>
    <scope>NUCLEOTIDE SEQUENCE [LARGE SCALE GENOMIC DNA]</scope>
    <source>
        <strain evidence="8 9">DSM 7466</strain>
    </source>
</reference>
<evidence type="ECO:0000256" key="4">
    <source>
        <dbReference type="ARBA" id="ARBA00022989"/>
    </source>
</evidence>
<organism evidence="8 9">
    <name type="scientific">Methanothermobacter defluvii</name>
    <dbReference type="NCBI Taxonomy" id="49339"/>
    <lineage>
        <taxon>Archaea</taxon>
        <taxon>Methanobacteriati</taxon>
        <taxon>Methanobacteriota</taxon>
        <taxon>Methanomada group</taxon>
        <taxon>Methanobacteria</taxon>
        <taxon>Methanobacteriales</taxon>
        <taxon>Methanobacteriaceae</taxon>
        <taxon>Methanothermobacter</taxon>
    </lineage>
</organism>
<dbReference type="InterPro" id="IPR001750">
    <property type="entry name" value="ND/Mrp_TM"/>
</dbReference>
<dbReference type="PANTHER" id="PTHR42703:SF1">
    <property type="entry name" value="NA(+)_H(+) ANTIPORTER SUBUNIT D1"/>
    <property type="match status" value="1"/>
</dbReference>
<feature type="transmembrane region" description="Helical" evidence="6">
    <location>
        <begin position="463"/>
        <end position="485"/>
    </location>
</feature>
<feature type="transmembrane region" description="Helical" evidence="6">
    <location>
        <begin position="314"/>
        <end position="343"/>
    </location>
</feature>
<dbReference type="GO" id="GO:0005886">
    <property type="term" value="C:plasma membrane"/>
    <property type="evidence" value="ECO:0007669"/>
    <property type="project" value="UniProtKB-SubCell"/>
</dbReference>
<dbReference type="NCBIfam" id="NF004920">
    <property type="entry name" value="PRK06277.1"/>
    <property type="match status" value="1"/>
</dbReference>
<keyword evidence="2" id="KW-1003">Cell membrane</keyword>
<feature type="transmembrane region" description="Helical" evidence="6">
    <location>
        <begin position="219"/>
        <end position="238"/>
    </location>
</feature>
<feature type="transmembrane region" description="Helical" evidence="6">
    <location>
        <begin position="378"/>
        <end position="402"/>
    </location>
</feature>
<feature type="transmembrane region" description="Helical" evidence="6">
    <location>
        <begin position="178"/>
        <end position="199"/>
    </location>
</feature>
<feature type="transmembrane region" description="Helical" evidence="6">
    <location>
        <begin position="6"/>
        <end position="22"/>
    </location>
</feature>
<gene>
    <name evidence="8" type="ORF">C7452_0137</name>
</gene>
<dbReference type="Proteomes" id="UP000256864">
    <property type="component" value="Unassembled WGS sequence"/>
</dbReference>
<feature type="transmembrane region" description="Helical" evidence="6">
    <location>
        <begin position="122"/>
        <end position="140"/>
    </location>
</feature>
<dbReference type="Pfam" id="PF00361">
    <property type="entry name" value="Proton_antipo_M"/>
    <property type="match status" value="1"/>
</dbReference>
<name>A0A371NDU1_9EURY</name>
<feature type="transmembrane region" description="Helical" evidence="6">
    <location>
        <begin position="422"/>
        <end position="442"/>
    </location>
</feature>
<evidence type="ECO:0000313" key="9">
    <source>
        <dbReference type="Proteomes" id="UP000256864"/>
    </source>
</evidence>
<comment type="subcellular location">
    <subcellularLocation>
        <location evidence="1">Cell membrane</location>
        <topology evidence="1">Multi-pass membrane protein</topology>
    </subcellularLocation>
</comment>
<dbReference type="EMBL" id="QREL01000001">
    <property type="protein sequence ID" value="REE28138.1"/>
    <property type="molecule type" value="Genomic_DNA"/>
</dbReference>
<dbReference type="PANTHER" id="PTHR42703">
    <property type="entry name" value="NADH DEHYDROGENASE"/>
    <property type="match status" value="1"/>
</dbReference>
<feature type="transmembrane region" description="Helical" evidence="6">
    <location>
        <begin position="29"/>
        <end position="51"/>
    </location>
</feature>
<dbReference type="GeneID" id="82297686"/>
<feature type="transmembrane region" description="Helical" evidence="6">
    <location>
        <begin position="287"/>
        <end position="307"/>
    </location>
</feature>
<evidence type="ECO:0000256" key="5">
    <source>
        <dbReference type="ARBA" id="ARBA00023136"/>
    </source>
</evidence>
<dbReference type="AlphaFoldDB" id="A0A371NDU1"/>
<keyword evidence="3 6" id="KW-0812">Transmembrane</keyword>
<evidence type="ECO:0000313" key="8">
    <source>
        <dbReference type="EMBL" id="REE28138.1"/>
    </source>
</evidence>
<proteinExistence type="predicted"/>
<evidence type="ECO:0000256" key="6">
    <source>
        <dbReference type="SAM" id="Phobius"/>
    </source>
</evidence>
<evidence type="ECO:0000256" key="3">
    <source>
        <dbReference type="ARBA" id="ARBA00022692"/>
    </source>
</evidence>
<keyword evidence="5 6" id="KW-0472">Membrane</keyword>
<evidence type="ECO:0000256" key="2">
    <source>
        <dbReference type="ARBA" id="ARBA00022475"/>
    </source>
</evidence>
<dbReference type="InterPro" id="IPR050586">
    <property type="entry name" value="CPA3_Na-H_Antiporter_D"/>
</dbReference>
<feature type="transmembrane region" description="Helical" evidence="6">
    <location>
        <begin position="349"/>
        <end position="366"/>
    </location>
</feature>
<feature type="domain" description="NADH:quinone oxidoreductase/Mrp antiporter transmembrane" evidence="7">
    <location>
        <begin position="141"/>
        <end position="428"/>
    </location>
</feature>
<feature type="transmembrane region" description="Helical" evidence="6">
    <location>
        <begin position="85"/>
        <end position="110"/>
    </location>
</feature>
<protein>
    <submittedName>
        <fullName evidence="8">Membrane-bound hydrogenase subunit ehbF</fullName>
    </submittedName>
</protein>